<evidence type="ECO:0000256" key="1">
    <source>
        <dbReference type="SAM" id="SignalP"/>
    </source>
</evidence>
<dbReference type="PROSITE" id="PS50222">
    <property type="entry name" value="EF_HAND_2"/>
    <property type="match status" value="1"/>
</dbReference>
<feature type="chain" id="PRO_5008096829" description="EF-hand domain-containing protein" evidence="1">
    <location>
        <begin position="21"/>
        <end position="117"/>
    </location>
</feature>
<dbReference type="InterPro" id="IPR002048">
    <property type="entry name" value="EF_hand_dom"/>
</dbReference>
<comment type="caution">
    <text evidence="3">The sequence shown here is derived from an EMBL/GenBank/DDBJ whole genome shotgun (WGS) entry which is preliminary data.</text>
</comment>
<dbReference type="SUPFAM" id="SSF47473">
    <property type="entry name" value="EF-hand"/>
    <property type="match status" value="1"/>
</dbReference>
<keyword evidence="1" id="KW-0732">Signal</keyword>
<keyword evidence="4" id="KW-1185">Reference proteome</keyword>
<protein>
    <recommendedName>
        <fullName evidence="2">EF-hand domain-containing protein</fullName>
    </recommendedName>
</protein>
<evidence type="ECO:0000313" key="4">
    <source>
        <dbReference type="Proteomes" id="UP000078507"/>
    </source>
</evidence>
<dbReference type="PROSITE" id="PS00018">
    <property type="entry name" value="EF_HAND_1"/>
    <property type="match status" value="1"/>
</dbReference>
<feature type="signal peptide" evidence="1">
    <location>
        <begin position="1"/>
        <end position="20"/>
    </location>
</feature>
<proteinExistence type="predicted"/>
<dbReference type="OrthoDB" id="6053359at2"/>
<feature type="domain" description="EF-hand" evidence="2">
    <location>
        <begin position="47"/>
        <end position="82"/>
    </location>
</feature>
<gene>
    <name evidence="3" type="ORF">ATB98_22940</name>
</gene>
<dbReference type="InterPro" id="IPR018247">
    <property type="entry name" value="EF_Hand_1_Ca_BS"/>
</dbReference>
<dbReference type="Pfam" id="PF13202">
    <property type="entry name" value="EF-hand_5"/>
    <property type="match status" value="3"/>
</dbReference>
<name>A0A178XGH5_SINSA</name>
<dbReference type="RefSeq" id="WP_066879886.1">
    <property type="nucleotide sequence ID" value="NZ_LNQB01000102.1"/>
</dbReference>
<dbReference type="Gene3D" id="1.10.238.10">
    <property type="entry name" value="EF-hand"/>
    <property type="match status" value="1"/>
</dbReference>
<dbReference type="CDD" id="cd00051">
    <property type="entry name" value="EFh"/>
    <property type="match status" value="1"/>
</dbReference>
<evidence type="ECO:0000259" key="2">
    <source>
        <dbReference type="PROSITE" id="PS50222"/>
    </source>
</evidence>
<dbReference type="AlphaFoldDB" id="A0A178XGH5"/>
<dbReference type="GO" id="GO:0005509">
    <property type="term" value="F:calcium ion binding"/>
    <property type="evidence" value="ECO:0007669"/>
    <property type="project" value="InterPro"/>
</dbReference>
<organism evidence="3 4">
    <name type="scientific">Sinorhizobium saheli</name>
    <dbReference type="NCBI Taxonomy" id="36856"/>
    <lineage>
        <taxon>Bacteria</taxon>
        <taxon>Pseudomonadati</taxon>
        <taxon>Pseudomonadota</taxon>
        <taxon>Alphaproteobacteria</taxon>
        <taxon>Hyphomicrobiales</taxon>
        <taxon>Rhizobiaceae</taxon>
        <taxon>Sinorhizobium/Ensifer group</taxon>
        <taxon>Sinorhizobium</taxon>
    </lineage>
</organism>
<sequence length="117" mass="12461">MKKLALMTAFALSQAIAAPAQVQPGAMNQGQMDRLDRDGNGAVDQAEYQAFMASAFATLDKNKDGNLSSEEVAQVLNAQQFAATDGNRDGKLSRNEFLSKVMADFKAADRSGDGSLQ</sequence>
<reference evidence="3 4" key="1">
    <citation type="submission" date="2015-11" db="EMBL/GenBank/DDBJ databases">
        <title>Ensifer anhuiense sp. nov., an effective nitrogen fixation bacterium with Glycine soja.</title>
        <authorList>
            <person name="Yan H."/>
            <person name="Chen W."/>
        </authorList>
    </citation>
    <scope>NUCLEOTIDE SEQUENCE [LARGE SCALE GENOMIC DNA]</scope>
    <source>
        <strain evidence="3 4">LMG 7837</strain>
    </source>
</reference>
<evidence type="ECO:0000313" key="3">
    <source>
        <dbReference type="EMBL" id="OAP34357.1"/>
    </source>
</evidence>
<dbReference type="EMBL" id="LNQB01000102">
    <property type="protein sequence ID" value="OAP34357.1"/>
    <property type="molecule type" value="Genomic_DNA"/>
</dbReference>
<dbReference type="STRING" id="36856.ATB98_22940"/>
<dbReference type="Proteomes" id="UP000078507">
    <property type="component" value="Unassembled WGS sequence"/>
</dbReference>
<accession>A0A178XGH5</accession>
<dbReference type="InterPro" id="IPR011992">
    <property type="entry name" value="EF-hand-dom_pair"/>
</dbReference>